<dbReference type="PANTHER" id="PTHR31446">
    <property type="entry name" value="ACID PHOSPHATASE/VANADIUM-DEPENDENT HALOPEROXIDASE-RELATED PROTEIN"/>
    <property type="match status" value="1"/>
</dbReference>
<dbReference type="Proteomes" id="UP000195447">
    <property type="component" value="Unassembled WGS sequence"/>
</dbReference>
<dbReference type="GeneID" id="79877306"/>
<gene>
    <name evidence="3" type="ORF">B5F14_04465</name>
    <name evidence="2" type="ORF">POG00_02705</name>
</gene>
<reference evidence="4" key="1">
    <citation type="submission" date="2017-04" db="EMBL/GenBank/DDBJ databases">
        <title>Function of individual gut microbiota members based on whole genome sequencing of pure cultures obtained from chicken caecum.</title>
        <authorList>
            <person name="Medvecky M."/>
            <person name="Cejkova D."/>
            <person name="Polansky O."/>
            <person name="Karasova D."/>
            <person name="Kubasova T."/>
            <person name="Cizek A."/>
            <person name="Rychlik I."/>
        </authorList>
    </citation>
    <scope>NUCLEOTIDE SEQUENCE [LARGE SCALE GENOMIC DNA]</scope>
    <source>
        <strain evidence="4">An178</strain>
    </source>
</reference>
<comment type="caution">
    <text evidence="3">The sequence shown here is derived from an EMBL/GenBank/DDBJ whole genome shotgun (WGS) entry which is preliminary data.</text>
</comment>
<evidence type="ECO:0000313" key="3">
    <source>
        <dbReference type="EMBL" id="OUP61165.1"/>
    </source>
</evidence>
<dbReference type="PANTHER" id="PTHR31446:SF29">
    <property type="entry name" value="ACID PHOSPHATASE_VANADIUM-DEPENDENT HALOPEROXIDASE-RELATED PROTEIN"/>
    <property type="match status" value="1"/>
</dbReference>
<evidence type="ECO:0000256" key="1">
    <source>
        <dbReference type="SAM" id="Phobius"/>
    </source>
</evidence>
<evidence type="ECO:0000313" key="2">
    <source>
        <dbReference type="EMBL" id="MDC0827617.1"/>
    </source>
</evidence>
<name>A0A1Y4LX30_9FIRM</name>
<dbReference type="Pfam" id="PF02681">
    <property type="entry name" value="DUF212"/>
    <property type="match status" value="1"/>
</dbReference>
<keyword evidence="1" id="KW-0812">Transmembrane</keyword>
<dbReference type="EMBL" id="JAQNCK010000005">
    <property type="protein sequence ID" value="MDC0827617.1"/>
    <property type="molecule type" value="Genomic_DNA"/>
</dbReference>
<dbReference type="InterPro" id="IPR003832">
    <property type="entry name" value="DUF212"/>
</dbReference>
<proteinExistence type="predicted"/>
<evidence type="ECO:0000313" key="4">
    <source>
        <dbReference type="Proteomes" id="UP000195447"/>
    </source>
</evidence>
<dbReference type="EMBL" id="NFKM01000006">
    <property type="protein sequence ID" value="OUP61165.1"/>
    <property type="molecule type" value="Genomic_DNA"/>
</dbReference>
<organism evidence="3 4">
    <name type="scientific">Faecalitalea cylindroides</name>
    <dbReference type="NCBI Taxonomy" id="39483"/>
    <lineage>
        <taxon>Bacteria</taxon>
        <taxon>Bacillati</taxon>
        <taxon>Bacillota</taxon>
        <taxon>Erysipelotrichia</taxon>
        <taxon>Erysipelotrichales</taxon>
        <taxon>Erysipelotrichaceae</taxon>
        <taxon>Faecalitalea</taxon>
    </lineage>
</organism>
<dbReference type="AlphaFoldDB" id="A0A1Y4LX30"/>
<reference evidence="3" key="2">
    <citation type="journal article" date="2018" name="BMC Genomics">
        <title>Whole genome sequencing and function prediction of 133 gut anaerobes isolated from chicken caecum in pure cultures.</title>
        <authorList>
            <person name="Medvecky M."/>
            <person name="Cejkova D."/>
            <person name="Polansky O."/>
            <person name="Karasova D."/>
            <person name="Kubasova T."/>
            <person name="Cizek A."/>
            <person name="Rychlik I."/>
        </authorList>
    </citation>
    <scope>NUCLEOTIDE SEQUENCE</scope>
    <source>
        <strain evidence="3">An178</strain>
    </source>
</reference>
<accession>A0A1Y4LX30</accession>
<feature type="transmembrane region" description="Helical" evidence="1">
    <location>
        <begin position="131"/>
        <end position="152"/>
    </location>
</feature>
<protein>
    <submittedName>
        <fullName evidence="2">Divergent PAP2 family protein</fullName>
    </submittedName>
</protein>
<reference evidence="2" key="3">
    <citation type="submission" date="2023-01" db="EMBL/GenBank/DDBJ databases">
        <title>Human gut microbiome strain richness.</title>
        <authorList>
            <person name="Chen-Liaw A."/>
        </authorList>
    </citation>
    <scope>NUCLEOTIDE SEQUENCE</scope>
    <source>
        <strain evidence="2">D55st1_G4_D55t1_190419</strain>
    </source>
</reference>
<dbReference type="RefSeq" id="WP_015535208.1">
    <property type="nucleotide sequence ID" value="NZ_CABKSV010000071.1"/>
</dbReference>
<feature type="transmembrane region" description="Helical" evidence="1">
    <location>
        <begin position="68"/>
        <end position="86"/>
    </location>
</feature>
<dbReference type="Proteomes" id="UP001220658">
    <property type="component" value="Unassembled WGS sequence"/>
</dbReference>
<keyword evidence="1" id="KW-0472">Membrane</keyword>
<keyword evidence="4" id="KW-1185">Reference proteome</keyword>
<sequence>MIPSALYPLVSALLANVVAQVGKTIVYYFKSGKWDLHWVIASGGFPSSHSSTVTALSMAVGIQEGFDSTLFAITAIFSFIVMYDACHVRYYSGKNIELVKQLVDDLKEASLIEFDEPIYQEQLKSVLGHKFIEVVGGFVVGLIIPLLLTPLIF</sequence>
<keyword evidence="1" id="KW-1133">Transmembrane helix</keyword>